<dbReference type="InterPro" id="IPR011852">
    <property type="entry name" value="TRAP_TAXI"/>
</dbReference>
<accession>A0A1X6ZXE0</accession>
<evidence type="ECO:0000313" key="2">
    <source>
        <dbReference type="EMBL" id="SLN64465.1"/>
    </source>
</evidence>
<dbReference type="RefSeq" id="WP_085819169.1">
    <property type="nucleotide sequence ID" value="NZ_FWFU01000005.1"/>
</dbReference>
<dbReference type="AlphaFoldDB" id="A0A1X6ZXE0"/>
<keyword evidence="3" id="KW-1185">Reference proteome</keyword>
<dbReference type="Gene3D" id="3.40.190.10">
    <property type="entry name" value="Periplasmic binding protein-like II"/>
    <property type="match status" value="2"/>
</dbReference>
<name>A0A1X6ZXE0_9RHOB</name>
<dbReference type="Pfam" id="PF16868">
    <property type="entry name" value="NMT1_3"/>
    <property type="match status" value="1"/>
</dbReference>
<reference evidence="2 3" key="1">
    <citation type="submission" date="2017-03" db="EMBL/GenBank/DDBJ databases">
        <authorList>
            <person name="Afonso C.L."/>
            <person name="Miller P.J."/>
            <person name="Scott M.A."/>
            <person name="Spackman E."/>
            <person name="Goraichik I."/>
            <person name="Dimitrov K.M."/>
            <person name="Suarez D.L."/>
            <person name="Swayne D.E."/>
        </authorList>
    </citation>
    <scope>NUCLEOTIDE SEQUENCE [LARGE SCALE GENOMIC DNA]</scope>
    <source>
        <strain evidence="2 3">CECT 8110</strain>
    </source>
</reference>
<dbReference type="SUPFAM" id="SSF53850">
    <property type="entry name" value="Periplasmic binding protein-like II"/>
    <property type="match status" value="1"/>
</dbReference>
<protein>
    <recommendedName>
        <fullName evidence="4">NMT1/THI5 like protein</fullName>
    </recommendedName>
</protein>
<feature type="signal peptide" evidence="1">
    <location>
        <begin position="1"/>
        <end position="28"/>
    </location>
</feature>
<evidence type="ECO:0008006" key="4">
    <source>
        <dbReference type="Google" id="ProtNLM"/>
    </source>
</evidence>
<proteinExistence type="predicted"/>
<dbReference type="Proteomes" id="UP000193207">
    <property type="component" value="Unassembled WGS sequence"/>
</dbReference>
<keyword evidence="1" id="KW-0732">Signal</keyword>
<dbReference type="OrthoDB" id="9776669at2"/>
<feature type="chain" id="PRO_5013276329" description="NMT1/THI5 like protein" evidence="1">
    <location>
        <begin position="29"/>
        <end position="359"/>
    </location>
</feature>
<organism evidence="2 3">
    <name type="scientific">Roseovarius halotolerans</name>
    <dbReference type="NCBI Taxonomy" id="505353"/>
    <lineage>
        <taxon>Bacteria</taxon>
        <taxon>Pseudomonadati</taxon>
        <taxon>Pseudomonadota</taxon>
        <taxon>Alphaproteobacteria</taxon>
        <taxon>Rhodobacterales</taxon>
        <taxon>Roseobacteraceae</taxon>
        <taxon>Roseovarius</taxon>
    </lineage>
</organism>
<evidence type="ECO:0000313" key="3">
    <source>
        <dbReference type="Proteomes" id="UP000193207"/>
    </source>
</evidence>
<dbReference type="EMBL" id="FWFU01000005">
    <property type="protein sequence ID" value="SLN64465.1"/>
    <property type="molecule type" value="Genomic_DNA"/>
</dbReference>
<sequence>MKQGRFWNIRSLVSAATIAAGVVTGSMAASEEVIPMLACPLGCGVVQTNTVLAARMARDESDILPAAQETPGFMYNVRAMAEEARWKTTVFGTEDTVIQAAFQGGREGLEKFMPQAVPIKFKLLFGIGGVAQGKFFITLDPSIKSIEDLKGKRISLGLPTQSDWGMAASLLLEHGYGITDENTDIRNVTPPVMTQELIDGTTDAALVALLTNADNDLWWTNDLASKIEASGKAITYLGVTEEAIDAVNEEFGMTLIKVNVPAGSMPGQKEDFLAGVNRAYQAVHPEFPDDKAYKLVMAVHKHGPALRDTGTGFWKFWSEATMIDGLSEETAHPGAIKAYKELGIWERAADFSPVKYPDN</sequence>
<dbReference type="PANTHER" id="PTHR42941">
    <property type="entry name" value="SLL1037 PROTEIN"/>
    <property type="match status" value="1"/>
</dbReference>
<evidence type="ECO:0000256" key="1">
    <source>
        <dbReference type="SAM" id="SignalP"/>
    </source>
</evidence>
<gene>
    <name evidence="2" type="ORF">ROH8110_03622</name>
</gene>
<dbReference type="PANTHER" id="PTHR42941:SF1">
    <property type="entry name" value="SLL1037 PROTEIN"/>
    <property type="match status" value="1"/>
</dbReference>